<dbReference type="Pfam" id="PF01740">
    <property type="entry name" value="STAS"/>
    <property type="match status" value="1"/>
</dbReference>
<dbReference type="InterPro" id="IPR018488">
    <property type="entry name" value="cNMP-bd_CS"/>
</dbReference>
<dbReference type="CDD" id="cd07042">
    <property type="entry name" value="STAS_SulP_like_sulfate_transporter"/>
    <property type="match status" value="1"/>
</dbReference>
<evidence type="ECO:0000313" key="10">
    <source>
        <dbReference type="Proteomes" id="UP000233332"/>
    </source>
</evidence>
<dbReference type="EMBL" id="NXGX01000002">
    <property type="protein sequence ID" value="PKR59192.1"/>
    <property type="molecule type" value="Genomic_DNA"/>
</dbReference>
<evidence type="ECO:0008006" key="11">
    <source>
        <dbReference type="Google" id="ProtNLM"/>
    </source>
</evidence>
<dbReference type="Pfam" id="PF00027">
    <property type="entry name" value="cNMP_binding"/>
    <property type="match status" value="1"/>
</dbReference>
<evidence type="ECO:0000259" key="7">
    <source>
        <dbReference type="PROSITE" id="PS50042"/>
    </source>
</evidence>
<dbReference type="PANTHER" id="PTHR43310:SF1">
    <property type="entry name" value="SULFATE TRANSPORTER YBAR-RELATED"/>
    <property type="match status" value="1"/>
</dbReference>
<dbReference type="PANTHER" id="PTHR43310">
    <property type="entry name" value="SULFATE TRANSPORTER YBAR-RELATED"/>
    <property type="match status" value="1"/>
</dbReference>
<dbReference type="CDD" id="cd00038">
    <property type="entry name" value="CAP_ED"/>
    <property type="match status" value="1"/>
</dbReference>
<dbReference type="InterPro" id="IPR000595">
    <property type="entry name" value="cNMP-bd_dom"/>
</dbReference>
<dbReference type="Pfam" id="PF00916">
    <property type="entry name" value="Sulfate_transp"/>
    <property type="match status" value="1"/>
</dbReference>
<dbReference type="InterPro" id="IPR011547">
    <property type="entry name" value="SLC26A/SulP_dom"/>
</dbReference>
<comment type="caution">
    <text evidence="9">The sequence shown here is derived from an EMBL/GenBank/DDBJ whole genome shotgun (WGS) entry which is preliminary data.</text>
</comment>
<feature type="transmembrane region" description="Helical" evidence="6">
    <location>
        <begin position="58"/>
        <end position="83"/>
    </location>
</feature>
<gene>
    <name evidence="9" type="ORF">COO92_03825</name>
</gene>
<evidence type="ECO:0000259" key="8">
    <source>
        <dbReference type="PROSITE" id="PS50801"/>
    </source>
</evidence>
<organism evidence="9 10">
    <name type="scientific">Thalassospira lohafexi</name>
    <dbReference type="NCBI Taxonomy" id="744227"/>
    <lineage>
        <taxon>Bacteria</taxon>
        <taxon>Pseudomonadati</taxon>
        <taxon>Pseudomonadota</taxon>
        <taxon>Alphaproteobacteria</taxon>
        <taxon>Rhodospirillales</taxon>
        <taxon>Thalassospiraceae</taxon>
        <taxon>Thalassospira</taxon>
    </lineage>
</organism>
<feature type="transmembrane region" description="Helical" evidence="6">
    <location>
        <begin position="146"/>
        <end position="167"/>
    </location>
</feature>
<dbReference type="Gene3D" id="3.30.750.24">
    <property type="entry name" value="STAS domain"/>
    <property type="match status" value="1"/>
</dbReference>
<feature type="transmembrane region" description="Helical" evidence="6">
    <location>
        <begin position="434"/>
        <end position="452"/>
    </location>
</feature>
<reference evidence="9 10" key="1">
    <citation type="submission" date="2017-09" db="EMBL/GenBank/DDBJ databases">
        <title>Biodiversity and function of Thalassospira species in the particle-attached aromatic-hydrocarbon-degrading consortia from the surface seawater of the China South Sea.</title>
        <authorList>
            <person name="Dong C."/>
            <person name="Lai Q."/>
            <person name="Shao Z."/>
        </authorList>
    </citation>
    <scope>NUCLEOTIDE SEQUENCE [LARGE SCALE GENOMIC DNA]</scope>
    <source>
        <strain evidence="9 10">139Z-12</strain>
    </source>
</reference>
<dbReference type="SUPFAM" id="SSF52091">
    <property type="entry name" value="SpoIIaa-like"/>
    <property type="match status" value="1"/>
</dbReference>
<protein>
    <recommendedName>
        <fullName evidence="11">Cyclic nucleotide-binding protein</fullName>
    </recommendedName>
</protein>
<feature type="domain" description="STAS" evidence="8">
    <location>
        <begin position="512"/>
        <end position="584"/>
    </location>
</feature>
<feature type="domain" description="Cyclic nucleotide-binding" evidence="7">
    <location>
        <begin position="668"/>
        <end position="789"/>
    </location>
</feature>
<keyword evidence="10" id="KW-1185">Reference proteome</keyword>
<dbReference type="Gene3D" id="2.60.120.10">
    <property type="entry name" value="Jelly Rolls"/>
    <property type="match status" value="1"/>
</dbReference>
<dbReference type="InterPro" id="IPR052706">
    <property type="entry name" value="Membrane-Transporter-like"/>
</dbReference>
<dbReference type="InterPro" id="IPR036513">
    <property type="entry name" value="STAS_dom_sf"/>
</dbReference>
<name>A0A2N3L8T5_9PROT</name>
<dbReference type="PROSITE" id="PS00889">
    <property type="entry name" value="CNMP_BINDING_2"/>
    <property type="match status" value="1"/>
</dbReference>
<dbReference type="PROSITE" id="PS50801">
    <property type="entry name" value="STAS"/>
    <property type="match status" value="1"/>
</dbReference>
<feature type="region of interest" description="Disordered" evidence="5">
    <location>
        <begin position="586"/>
        <end position="606"/>
    </location>
</feature>
<evidence type="ECO:0000313" key="9">
    <source>
        <dbReference type="EMBL" id="PKR59192.1"/>
    </source>
</evidence>
<evidence type="ECO:0000256" key="1">
    <source>
        <dbReference type="ARBA" id="ARBA00004141"/>
    </source>
</evidence>
<feature type="transmembrane region" description="Helical" evidence="6">
    <location>
        <begin position="179"/>
        <end position="198"/>
    </location>
</feature>
<keyword evidence="3 6" id="KW-1133">Transmembrane helix</keyword>
<feature type="transmembrane region" description="Helical" evidence="6">
    <location>
        <begin position="380"/>
        <end position="413"/>
    </location>
</feature>
<dbReference type="InterPro" id="IPR014710">
    <property type="entry name" value="RmlC-like_jellyroll"/>
</dbReference>
<accession>A0A2N3L8T5</accession>
<dbReference type="SUPFAM" id="SSF51206">
    <property type="entry name" value="cAMP-binding domain-like"/>
    <property type="match status" value="1"/>
</dbReference>
<proteinExistence type="predicted"/>
<comment type="subcellular location">
    <subcellularLocation>
        <location evidence="1">Membrane</location>
        <topology evidence="1">Multi-pass membrane protein</topology>
    </subcellularLocation>
</comment>
<feature type="transmembrane region" description="Helical" evidence="6">
    <location>
        <begin position="89"/>
        <end position="111"/>
    </location>
</feature>
<evidence type="ECO:0000256" key="4">
    <source>
        <dbReference type="ARBA" id="ARBA00023136"/>
    </source>
</evidence>
<feature type="transmembrane region" description="Helical" evidence="6">
    <location>
        <begin position="458"/>
        <end position="477"/>
    </location>
</feature>
<keyword evidence="2 6" id="KW-0812">Transmembrane</keyword>
<dbReference type="InterPro" id="IPR002645">
    <property type="entry name" value="STAS_dom"/>
</dbReference>
<evidence type="ECO:0000256" key="2">
    <source>
        <dbReference type="ARBA" id="ARBA00022692"/>
    </source>
</evidence>
<dbReference type="InterPro" id="IPR018490">
    <property type="entry name" value="cNMP-bd_dom_sf"/>
</dbReference>
<dbReference type="Proteomes" id="UP000233332">
    <property type="component" value="Unassembled WGS sequence"/>
</dbReference>
<feature type="transmembrane region" description="Helical" evidence="6">
    <location>
        <begin position="342"/>
        <end position="360"/>
    </location>
</feature>
<sequence>MVVKYCHVLHESKIRTTGNLYRIAFSCIQRTPDRGGYPPMRHLMIKGIRQTRLETARFDIGAACVGMLATLPQAVAYGLIAFYPLGPQWASFGISASIGSAILFGIISGMFGVNPFLVSGPRAVTALVLASAIQIAITRGSSAGDAIVIAFVAVLAAGIFQFVAGLLRLGNAASYIPAPVLSGFVNASALLVLINTLPTALGSLTPDITAIFEPDENSILFFAIAISLTTISFQFIAARTIRFVPAAIVGLVAGTAIYYIGVSIFPLANAPLIGAIEFSEIWRMPILIKTTPVWNELSPNIDIVITSALTIGLLSSFDTVISSRAIDARTARHSDVNAELRLHGLLNILMGFIGFLPGSGTMSRSVAILDAGARSRTANWASSLTLALSLLIFAPLVAALPIWATAGMVIAIAIQAIDQPTFIKLSKLVTGKFPYPRVIVGDVLISLFVVAIALLFNLASAVCVGVLVSVILFVLGMSKNPVRRTYLGSRIHAHRQRKVAIVECLEKEGHRIAVLELQGALFFGSCSRLRSTVSRCLETGIDYLILDFRHVTSIDSTGSEALRAIHQQCLDGGKHLFLSSIQPERRLSPNKQRSEPSSSSSPDQRDHRLKPRWIWLNLDANGVIKAVGKENFFAETDAALAHCEELLLRRFCDKPDRGIHRVFAKSLLLNGMTRDQITTLGHKAQRQRFKKGDLVFQQDDTCNRAYFLIYGRMDVVINVPGTGRQKRINTITEGTLFGEVALLDGAPRSATIVATTDALCLSLDGTDFAALRQDHQDIVTRLLLNLNRILASRLRQANMMISELEQ</sequence>
<feature type="transmembrane region" description="Helical" evidence="6">
    <location>
        <begin position="123"/>
        <end position="140"/>
    </location>
</feature>
<dbReference type="SMART" id="SM00100">
    <property type="entry name" value="cNMP"/>
    <property type="match status" value="1"/>
</dbReference>
<dbReference type="PROSITE" id="PS50042">
    <property type="entry name" value="CNMP_BINDING_3"/>
    <property type="match status" value="1"/>
</dbReference>
<evidence type="ECO:0000256" key="6">
    <source>
        <dbReference type="SAM" id="Phobius"/>
    </source>
</evidence>
<evidence type="ECO:0000256" key="5">
    <source>
        <dbReference type="SAM" id="MobiDB-lite"/>
    </source>
</evidence>
<feature type="transmembrane region" description="Helical" evidence="6">
    <location>
        <begin position="243"/>
        <end position="261"/>
    </location>
</feature>
<keyword evidence="4 6" id="KW-0472">Membrane</keyword>
<dbReference type="AlphaFoldDB" id="A0A2N3L8T5"/>
<feature type="transmembrane region" description="Helical" evidence="6">
    <location>
        <begin position="218"/>
        <end position="236"/>
    </location>
</feature>
<dbReference type="GO" id="GO:0016020">
    <property type="term" value="C:membrane"/>
    <property type="evidence" value="ECO:0007669"/>
    <property type="project" value="UniProtKB-SubCell"/>
</dbReference>
<evidence type="ECO:0000256" key="3">
    <source>
        <dbReference type="ARBA" id="ARBA00022989"/>
    </source>
</evidence>